<keyword evidence="1" id="KW-0732">Signal</keyword>
<keyword evidence="4" id="KW-1185">Reference proteome</keyword>
<dbReference type="Proteomes" id="UP000480556">
    <property type="component" value="Unassembled WGS sequence"/>
</dbReference>
<dbReference type="AlphaFoldDB" id="A0A5Q0P3C3"/>
<protein>
    <submittedName>
        <fullName evidence="2">Uncharacterized protein</fullName>
    </submittedName>
</protein>
<evidence type="ECO:0000256" key="1">
    <source>
        <dbReference type="SAM" id="SignalP"/>
    </source>
</evidence>
<reference evidence="4 5" key="1">
    <citation type="submission" date="2019-10" db="EMBL/GenBank/DDBJ databases">
        <authorList>
            <person name="Dong K."/>
        </authorList>
    </citation>
    <scope>NUCLEOTIDE SEQUENCE [LARGE SCALE GENOMIC DNA]</scope>
    <source>
        <strain evidence="3">Dk386</strain>
        <strain evidence="4">dk386</strain>
        <strain evidence="2">Dk771</strain>
        <strain evidence="5">dk771</strain>
    </source>
</reference>
<feature type="chain" id="PRO_5044623640" evidence="1">
    <location>
        <begin position="30"/>
        <end position="661"/>
    </location>
</feature>
<evidence type="ECO:0000313" key="3">
    <source>
        <dbReference type="EMBL" id="QGA11677.1"/>
    </source>
</evidence>
<evidence type="ECO:0000313" key="2">
    <source>
        <dbReference type="EMBL" id="MQW91420.1"/>
    </source>
</evidence>
<dbReference type="RefSeq" id="WP_153372227.1">
    <property type="nucleotide sequence ID" value="NZ_CP045650.1"/>
</dbReference>
<evidence type="ECO:0000313" key="4">
    <source>
        <dbReference type="Proteomes" id="UP000327478"/>
    </source>
</evidence>
<name>A0A5Q0P3C3_9GAMM</name>
<evidence type="ECO:0000313" key="5">
    <source>
        <dbReference type="Proteomes" id="UP000480556"/>
    </source>
</evidence>
<dbReference type="EMBL" id="WITK01000003">
    <property type="protein sequence ID" value="MQW91420.1"/>
    <property type="molecule type" value="Genomic_DNA"/>
</dbReference>
<sequence>MTELVRFHRFRRRYLALTIGLMMLPTAHAMQELSDHSLSDTTGEGVALVLDNFKMVFQGPNDISKNSTYNAIDPYKKPEAYDTGFIRIIPTGGSYQKEFSKLYEQEYQKAYQAQYATSKANVYNSSLNNAAQKTNIYNQQLVLAKAEVRNLRYTDFKNFETSRATPDTVYSQRIQYYLDNKYSNVWSYGTWSKERKEAAAIADANADLKTTAWINEIENRVTAKINNEADFLANARTSLLMQNYAAQQVDSDVKNVLDTAESRSSLRTKAVAAFGNTKNKADVFIYGLALSASNSDLNQRFSNSGFNWGTAENPWLFRAGTEKGVRQFENTPGDVGYLALEAPLLSTLSPNVFKMGFWADLFSRSWNSDYLVDEATGAPIDSSDLSANSRLRLQFVANGLSIDGTQLRLFQTMETKNAENSQYNSTLGMASILRLNTDLTPSNVSFTALNNNKAIRISTAEQEPAVTPAAATPALNGGTAPLFNKNEGLYLYSPNINLVLGNMYQPFIIGSDTNNIILEITRIPNIPEIYTKIYNYYSDTDSANKNITVDSSTGKASLSVKNPETGTTGIYEISGSTCSVYECGKNISIGGATYQSSAATHSSITIGTAAYDASTKRINAGTGSNATGIVFKNLSGSPVNLGSVAIDGVLIQHLKIKTTGL</sequence>
<gene>
    <name evidence="3" type="ORF">GFH30_09935</name>
    <name evidence="2" type="ORF">GHJ48_03220</name>
</gene>
<proteinExistence type="predicted"/>
<feature type="signal peptide" evidence="1">
    <location>
        <begin position="1"/>
        <end position="29"/>
    </location>
</feature>
<dbReference type="EMBL" id="CP045650">
    <property type="protein sequence ID" value="QGA11677.1"/>
    <property type="molecule type" value="Genomic_DNA"/>
</dbReference>
<dbReference type="Proteomes" id="UP000327478">
    <property type="component" value="Chromosome"/>
</dbReference>
<accession>A0A5Q0P3C3</accession>
<organism evidence="2 5">
    <name type="scientific">Acinetobacter wanghuae</name>
    <dbReference type="NCBI Taxonomy" id="2662362"/>
    <lineage>
        <taxon>Bacteria</taxon>
        <taxon>Pseudomonadati</taxon>
        <taxon>Pseudomonadota</taxon>
        <taxon>Gammaproteobacteria</taxon>
        <taxon>Moraxellales</taxon>
        <taxon>Moraxellaceae</taxon>
        <taxon>Acinetobacter</taxon>
    </lineage>
</organism>